<dbReference type="VEuPathDB" id="FungiDB:TRIVIDRAFT_216259"/>
<accession>G9MWH1</accession>
<dbReference type="Pfam" id="PF00011">
    <property type="entry name" value="HSP20"/>
    <property type="match status" value="1"/>
</dbReference>
<dbReference type="Proteomes" id="UP000007115">
    <property type="component" value="Unassembled WGS sequence"/>
</dbReference>
<sequence>MNTPFSSLFHFLNEFDEYNHDSKNRYLHGSMSIFTPKFDVCELEDAYELHGELPGLNKNDLQIEFTDKQTLLVHGLVQRSYNYGSPSESFLFLDNPTMSGAITEGKSEQASTQAKKKASTKDSTEIEKGGDTSRSRYWIAERRVGEFSRTFTFARQVNEEGVTAKLEDGILTVHVPKIAKPSSRRIEVA</sequence>
<dbReference type="STRING" id="413071.G9MWH1"/>
<reference evidence="6 7" key="1">
    <citation type="journal article" date="2011" name="Genome Biol.">
        <title>Comparative genome sequence analysis underscores mycoparasitism as the ancestral life style of Trichoderma.</title>
        <authorList>
            <person name="Kubicek C.P."/>
            <person name="Herrera-Estrella A."/>
            <person name="Seidl-Seiboth V."/>
            <person name="Martinez D.A."/>
            <person name="Druzhinina I.S."/>
            <person name="Thon M."/>
            <person name="Zeilinger S."/>
            <person name="Casas-Flores S."/>
            <person name="Horwitz B.A."/>
            <person name="Mukherjee P.K."/>
            <person name="Mukherjee M."/>
            <person name="Kredics L."/>
            <person name="Alcaraz L.D."/>
            <person name="Aerts A."/>
            <person name="Antal Z."/>
            <person name="Atanasova L."/>
            <person name="Cervantes-Badillo M.G."/>
            <person name="Challacombe J."/>
            <person name="Chertkov O."/>
            <person name="McCluskey K."/>
            <person name="Coulpier F."/>
            <person name="Deshpande N."/>
            <person name="von Doehren H."/>
            <person name="Ebbole D.J."/>
            <person name="Esquivel-Naranjo E.U."/>
            <person name="Fekete E."/>
            <person name="Flipphi M."/>
            <person name="Glaser F."/>
            <person name="Gomez-Rodriguez E.Y."/>
            <person name="Gruber S."/>
            <person name="Han C."/>
            <person name="Henrissat B."/>
            <person name="Hermosa R."/>
            <person name="Hernandez-Onate M."/>
            <person name="Karaffa L."/>
            <person name="Kosti I."/>
            <person name="Le Crom S."/>
            <person name="Lindquist E."/>
            <person name="Lucas S."/>
            <person name="Luebeck M."/>
            <person name="Luebeck P.S."/>
            <person name="Margeot A."/>
            <person name="Metz B."/>
            <person name="Misra M."/>
            <person name="Nevalainen H."/>
            <person name="Omann M."/>
            <person name="Packer N."/>
            <person name="Perrone G."/>
            <person name="Uresti-Rivera E.E."/>
            <person name="Salamov A."/>
            <person name="Schmoll M."/>
            <person name="Seiboth B."/>
            <person name="Shapiro H."/>
            <person name="Sukno S."/>
            <person name="Tamayo-Ramos J.A."/>
            <person name="Tisch D."/>
            <person name="Wiest A."/>
            <person name="Wilkinson H.H."/>
            <person name="Zhang M."/>
            <person name="Coutinho P.M."/>
            <person name="Kenerley C.M."/>
            <person name="Monte E."/>
            <person name="Baker S.E."/>
            <person name="Grigoriev I.V."/>
        </authorList>
    </citation>
    <scope>NUCLEOTIDE SEQUENCE [LARGE SCALE GENOMIC DNA]</scope>
    <source>
        <strain evidence="7">Gv29-8 / FGSC 10586</strain>
    </source>
</reference>
<dbReference type="InterPro" id="IPR008978">
    <property type="entry name" value="HSP20-like_chaperone"/>
</dbReference>
<evidence type="ECO:0000259" key="5">
    <source>
        <dbReference type="PROSITE" id="PS01031"/>
    </source>
</evidence>
<feature type="domain" description="SHSP" evidence="5">
    <location>
        <begin position="29"/>
        <end position="189"/>
    </location>
</feature>
<dbReference type="EMBL" id="ABDF02000074">
    <property type="protein sequence ID" value="EHK21140.1"/>
    <property type="molecule type" value="Genomic_DNA"/>
</dbReference>
<feature type="region of interest" description="Disordered" evidence="4">
    <location>
        <begin position="102"/>
        <end position="131"/>
    </location>
</feature>
<dbReference type="InterPro" id="IPR002068">
    <property type="entry name" value="A-crystallin/Hsp20_dom"/>
</dbReference>
<dbReference type="SUPFAM" id="SSF49764">
    <property type="entry name" value="HSP20-like chaperones"/>
    <property type="match status" value="1"/>
</dbReference>
<name>G9MWH1_HYPVG</name>
<organism evidence="6 7">
    <name type="scientific">Hypocrea virens (strain Gv29-8 / FGSC 10586)</name>
    <name type="common">Gliocladium virens</name>
    <name type="synonym">Trichoderma virens</name>
    <dbReference type="NCBI Taxonomy" id="413071"/>
    <lineage>
        <taxon>Eukaryota</taxon>
        <taxon>Fungi</taxon>
        <taxon>Dikarya</taxon>
        <taxon>Ascomycota</taxon>
        <taxon>Pezizomycotina</taxon>
        <taxon>Sordariomycetes</taxon>
        <taxon>Hypocreomycetidae</taxon>
        <taxon>Hypocreales</taxon>
        <taxon>Hypocreaceae</taxon>
        <taxon>Trichoderma</taxon>
    </lineage>
</organism>
<dbReference type="GeneID" id="25791081"/>
<dbReference type="HOGENOM" id="CLU_046737_1_1_1"/>
<dbReference type="AlphaFoldDB" id="G9MWH1"/>
<keyword evidence="7" id="KW-1185">Reference proteome</keyword>
<evidence type="ECO:0000313" key="6">
    <source>
        <dbReference type="EMBL" id="EHK21140.1"/>
    </source>
</evidence>
<dbReference type="PANTHER" id="PTHR11527">
    <property type="entry name" value="HEAT-SHOCK PROTEIN 20 FAMILY MEMBER"/>
    <property type="match status" value="1"/>
</dbReference>
<protein>
    <recommendedName>
        <fullName evidence="5">SHSP domain-containing protein</fullName>
    </recommendedName>
</protein>
<evidence type="ECO:0000256" key="1">
    <source>
        <dbReference type="ARBA" id="ARBA00023016"/>
    </source>
</evidence>
<evidence type="ECO:0000313" key="7">
    <source>
        <dbReference type="Proteomes" id="UP000007115"/>
    </source>
</evidence>
<feature type="compositionally biased region" description="Basic and acidic residues" evidence="4">
    <location>
        <begin position="119"/>
        <end position="131"/>
    </location>
</feature>
<proteinExistence type="inferred from homology"/>
<dbReference type="InParanoid" id="G9MWH1"/>
<comment type="caution">
    <text evidence="6">The sequence shown here is derived from an EMBL/GenBank/DDBJ whole genome shotgun (WGS) entry which is preliminary data.</text>
</comment>
<dbReference type="PROSITE" id="PS01031">
    <property type="entry name" value="SHSP"/>
    <property type="match status" value="1"/>
</dbReference>
<dbReference type="CDD" id="cd06464">
    <property type="entry name" value="ACD_sHsps-like"/>
    <property type="match status" value="1"/>
</dbReference>
<evidence type="ECO:0000256" key="2">
    <source>
        <dbReference type="PROSITE-ProRule" id="PRU00285"/>
    </source>
</evidence>
<dbReference type="OrthoDB" id="1431247at2759"/>
<evidence type="ECO:0000256" key="4">
    <source>
        <dbReference type="SAM" id="MobiDB-lite"/>
    </source>
</evidence>
<gene>
    <name evidence="6" type="ORF">TRIVIDRAFT_216259</name>
</gene>
<keyword evidence="1" id="KW-0346">Stress response</keyword>
<dbReference type="eggNOG" id="KOG0710">
    <property type="taxonomic scope" value="Eukaryota"/>
</dbReference>
<comment type="similarity">
    <text evidence="2 3">Belongs to the small heat shock protein (HSP20) family.</text>
</comment>
<evidence type="ECO:0000256" key="3">
    <source>
        <dbReference type="RuleBase" id="RU003616"/>
    </source>
</evidence>
<dbReference type="RefSeq" id="XP_013955334.1">
    <property type="nucleotide sequence ID" value="XM_014099859.1"/>
</dbReference>
<dbReference type="OMA" id="VVAPKHQ"/>
<dbReference type="InterPro" id="IPR031107">
    <property type="entry name" value="Small_HSP"/>
</dbReference>
<dbReference type="Gene3D" id="2.60.40.790">
    <property type="match status" value="1"/>
</dbReference>